<feature type="transmembrane region" description="Helical" evidence="1">
    <location>
        <begin position="32"/>
        <end position="49"/>
    </location>
</feature>
<proteinExistence type="predicted"/>
<evidence type="ECO:0008006" key="4">
    <source>
        <dbReference type="Google" id="ProtNLM"/>
    </source>
</evidence>
<evidence type="ECO:0000313" key="2">
    <source>
        <dbReference type="EMBL" id="PSH67335.1"/>
    </source>
</evidence>
<reference evidence="3" key="1">
    <citation type="submission" date="2017-11" db="EMBL/GenBank/DDBJ databases">
        <authorList>
            <person name="Kuznetsova I."/>
            <person name="Sazanova A."/>
            <person name="Chirak E."/>
            <person name="Safronova V."/>
            <person name="Willems A."/>
        </authorList>
    </citation>
    <scope>NUCLEOTIDE SEQUENCE [LARGE SCALE GENOMIC DNA]</scope>
    <source>
        <strain evidence="3">CCBAU 03422</strain>
    </source>
</reference>
<organism evidence="2 3">
    <name type="scientific">Phyllobacterium sophorae</name>
    <dbReference type="NCBI Taxonomy" id="1520277"/>
    <lineage>
        <taxon>Bacteria</taxon>
        <taxon>Pseudomonadati</taxon>
        <taxon>Pseudomonadota</taxon>
        <taxon>Alphaproteobacteria</taxon>
        <taxon>Hyphomicrobiales</taxon>
        <taxon>Phyllobacteriaceae</taxon>
        <taxon>Phyllobacterium</taxon>
    </lineage>
</organism>
<evidence type="ECO:0000313" key="3">
    <source>
        <dbReference type="Proteomes" id="UP000241764"/>
    </source>
</evidence>
<dbReference type="PANTHER" id="PTHR40106">
    <property type="entry name" value="INNER MEMBRANE PROTEIN RCLC"/>
    <property type="match status" value="1"/>
</dbReference>
<dbReference type="GO" id="GO:0005886">
    <property type="term" value="C:plasma membrane"/>
    <property type="evidence" value="ECO:0007669"/>
    <property type="project" value="TreeGrafter"/>
</dbReference>
<dbReference type="PANTHER" id="PTHR40106:SF1">
    <property type="entry name" value="INNER MEMBRANE PROTEIN RCLC"/>
    <property type="match status" value="1"/>
</dbReference>
<evidence type="ECO:0000256" key="1">
    <source>
        <dbReference type="SAM" id="Phobius"/>
    </source>
</evidence>
<gene>
    <name evidence="2" type="ORF">CU103_02995</name>
</gene>
<dbReference type="AlphaFoldDB" id="A0A2P7BLM1"/>
<dbReference type="OrthoDB" id="1118972at2"/>
<keyword evidence="3" id="KW-1185">Reference proteome</keyword>
<sequence length="177" mass="18654">MPRVSIHGVAAYQSAPAHTPLPFELIERHGRTIAAVGLYASLVVIYAWFGGMKFTAYEAEGLTGLVGNNPLLSWTYSLFSVRGFSSLLGVLELSIGALIAARLVNPAYSLAGGLLSAGLFVTTLSFMVTTPGVFLPEFSLPAISVAPGQFLLKDVGLLAISLWIAIDSLAALRSART</sequence>
<feature type="transmembrane region" description="Helical" evidence="1">
    <location>
        <begin position="113"/>
        <end position="135"/>
    </location>
</feature>
<dbReference type="Proteomes" id="UP000241764">
    <property type="component" value="Unassembled WGS sequence"/>
</dbReference>
<dbReference type="EMBL" id="PGGM01000001">
    <property type="protein sequence ID" value="PSH67335.1"/>
    <property type="molecule type" value="Genomic_DNA"/>
</dbReference>
<feature type="transmembrane region" description="Helical" evidence="1">
    <location>
        <begin position="155"/>
        <end position="172"/>
    </location>
</feature>
<feature type="transmembrane region" description="Helical" evidence="1">
    <location>
        <begin position="79"/>
        <end position="101"/>
    </location>
</feature>
<dbReference type="InterPro" id="IPR007339">
    <property type="entry name" value="RclC-like"/>
</dbReference>
<dbReference type="RefSeq" id="WP_106662400.1">
    <property type="nucleotide sequence ID" value="NZ_PGGM01000001.1"/>
</dbReference>
<protein>
    <recommendedName>
        <fullName evidence="4">DUF417 domain-containing protein</fullName>
    </recommendedName>
</protein>
<accession>A0A2P7BLM1</accession>
<name>A0A2P7BLM1_9HYPH</name>
<keyword evidence="1" id="KW-1133">Transmembrane helix</keyword>
<keyword evidence="1" id="KW-0812">Transmembrane</keyword>
<dbReference type="Pfam" id="PF04224">
    <property type="entry name" value="DUF417"/>
    <property type="match status" value="1"/>
</dbReference>
<dbReference type="GO" id="GO:1901530">
    <property type="term" value="P:response to hypochlorite"/>
    <property type="evidence" value="ECO:0007669"/>
    <property type="project" value="TreeGrafter"/>
</dbReference>
<comment type="caution">
    <text evidence="2">The sequence shown here is derived from an EMBL/GenBank/DDBJ whole genome shotgun (WGS) entry which is preliminary data.</text>
</comment>
<keyword evidence="1" id="KW-0472">Membrane</keyword>